<dbReference type="Gene3D" id="3.90.1590.10">
    <property type="entry name" value="glutathione-dependent formaldehyde- activating enzyme (gfa)"/>
    <property type="match status" value="1"/>
</dbReference>
<keyword evidence="4" id="KW-0456">Lyase</keyword>
<dbReference type="GO" id="GO:0016846">
    <property type="term" value="F:carbon-sulfur lyase activity"/>
    <property type="evidence" value="ECO:0007669"/>
    <property type="project" value="InterPro"/>
</dbReference>
<evidence type="ECO:0000256" key="2">
    <source>
        <dbReference type="ARBA" id="ARBA00022723"/>
    </source>
</evidence>
<evidence type="ECO:0000313" key="6">
    <source>
        <dbReference type="EMBL" id="SNU85215.1"/>
    </source>
</evidence>
<dbReference type="PROSITE" id="PS51891">
    <property type="entry name" value="CENP_V_GFA"/>
    <property type="match status" value="1"/>
</dbReference>
<dbReference type="KEGG" id="pspu:NA29_16045"/>
<dbReference type="STRING" id="93222.NA29_16045"/>
<protein>
    <submittedName>
        <fullName evidence="6">Uncharacterized conserved protein</fullName>
    </submittedName>
</protein>
<dbReference type="Proteomes" id="UP000215126">
    <property type="component" value="Chromosome 1"/>
</dbReference>
<dbReference type="PANTHER" id="PTHR33337">
    <property type="entry name" value="GFA DOMAIN-CONTAINING PROTEIN"/>
    <property type="match status" value="1"/>
</dbReference>
<dbReference type="EMBL" id="LT906435">
    <property type="protein sequence ID" value="SNU85215.1"/>
    <property type="molecule type" value="Genomic_DNA"/>
</dbReference>
<evidence type="ECO:0000256" key="4">
    <source>
        <dbReference type="ARBA" id="ARBA00023239"/>
    </source>
</evidence>
<dbReference type="GeneID" id="88095007"/>
<dbReference type="SUPFAM" id="SSF51316">
    <property type="entry name" value="Mss4-like"/>
    <property type="match status" value="1"/>
</dbReference>
<dbReference type="GO" id="GO:0046872">
    <property type="term" value="F:metal ion binding"/>
    <property type="evidence" value="ECO:0007669"/>
    <property type="project" value="UniProtKB-KW"/>
</dbReference>
<gene>
    <name evidence="6" type="ORF">SAMEA4530655_02368</name>
</gene>
<evidence type="ECO:0000256" key="1">
    <source>
        <dbReference type="ARBA" id="ARBA00005495"/>
    </source>
</evidence>
<organism evidence="6 7">
    <name type="scientific">Pandoraea sputorum</name>
    <dbReference type="NCBI Taxonomy" id="93222"/>
    <lineage>
        <taxon>Bacteria</taxon>
        <taxon>Pseudomonadati</taxon>
        <taxon>Pseudomonadota</taxon>
        <taxon>Betaproteobacteria</taxon>
        <taxon>Burkholderiales</taxon>
        <taxon>Burkholderiaceae</taxon>
        <taxon>Pandoraea</taxon>
    </lineage>
</organism>
<keyword evidence="3" id="KW-0862">Zinc</keyword>
<dbReference type="PANTHER" id="PTHR33337:SF40">
    <property type="entry name" value="CENP-V_GFA DOMAIN-CONTAINING PROTEIN-RELATED"/>
    <property type="match status" value="1"/>
</dbReference>
<evidence type="ECO:0000313" key="7">
    <source>
        <dbReference type="Proteomes" id="UP000215126"/>
    </source>
</evidence>
<dbReference type="AlphaFoldDB" id="A0A239SID0"/>
<evidence type="ECO:0000259" key="5">
    <source>
        <dbReference type="PROSITE" id="PS51891"/>
    </source>
</evidence>
<reference evidence="6 7" key="1">
    <citation type="submission" date="2017-06" db="EMBL/GenBank/DDBJ databases">
        <authorList>
            <consortium name="Pathogen Informatics"/>
        </authorList>
    </citation>
    <scope>NUCLEOTIDE SEQUENCE [LARGE SCALE GENOMIC DNA]</scope>
    <source>
        <strain evidence="6 7">NCTC13161</strain>
    </source>
</reference>
<keyword evidence="7" id="KW-1185">Reference proteome</keyword>
<evidence type="ECO:0000256" key="3">
    <source>
        <dbReference type="ARBA" id="ARBA00022833"/>
    </source>
</evidence>
<sequence length="136" mass="14773">MKVREGSCLCGTVRYTLKDEPQATVICHCTHCQKASGSAFSVNLLVREADYEQTGETKFLVDIGDSGTPSYRHFCGHCGSPVMTKASNLPGIVLVKAGTLNDKAGMRPQAEIYTDCSVAWHVSPEGTSRFRQARMA</sequence>
<dbReference type="Pfam" id="PF04828">
    <property type="entry name" value="GFA"/>
    <property type="match status" value="1"/>
</dbReference>
<dbReference type="InterPro" id="IPR011057">
    <property type="entry name" value="Mss4-like_sf"/>
</dbReference>
<comment type="similarity">
    <text evidence="1">Belongs to the Gfa family.</text>
</comment>
<dbReference type="RefSeq" id="WP_039398382.1">
    <property type="nucleotide sequence ID" value="NZ_CABPRX010000002.1"/>
</dbReference>
<keyword evidence="2" id="KW-0479">Metal-binding</keyword>
<accession>A0A239SID0</accession>
<dbReference type="InterPro" id="IPR006913">
    <property type="entry name" value="CENP-V/GFA"/>
</dbReference>
<feature type="domain" description="CENP-V/GFA" evidence="5">
    <location>
        <begin position="4"/>
        <end position="110"/>
    </location>
</feature>
<proteinExistence type="inferred from homology"/>
<dbReference type="OrthoDB" id="327703at2"/>
<name>A0A239SID0_9BURK</name>